<reference evidence="2 3" key="2">
    <citation type="journal article" date="2010" name="Stand. Genomic Sci.">
        <title>Complete genome sequence of Chitinophaga pinensis type strain (UQM 2034).</title>
        <authorList>
            <person name="Glavina Del Rio T."/>
            <person name="Abt B."/>
            <person name="Spring S."/>
            <person name="Lapidus A."/>
            <person name="Nolan M."/>
            <person name="Tice H."/>
            <person name="Copeland A."/>
            <person name="Cheng J.F."/>
            <person name="Chen F."/>
            <person name="Bruce D."/>
            <person name="Goodwin L."/>
            <person name="Pitluck S."/>
            <person name="Ivanova N."/>
            <person name="Mavromatis K."/>
            <person name="Mikhailova N."/>
            <person name="Pati A."/>
            <person name="Chen A."/>
            <person name="Palaniappan K."/>
            <person name="Land M."/>
            <person name="Hauser L."/>
            <person name="Chang Y.J."/>
            <person name="Jeffries C.D."/>
            <person name="Chain P."/>
            <person name="Saunders E."/>
            <person name="Detter J.C."/>
            <person name="Brettin T."/>
            <person name="Rohde M."/>
            <person name="Goker M."/>
            <person name="Bristow J."/>
            <person name="Eisen J.A."/>
            <person name="Markowitz V."/>
            <person name="Hugenholtz P."/>
            <person name="Kyrpides N.C."/>
            <person name="Klenk H.P."/>
            <person name="Lucas S."/>
        </authorList>
    </citation>
    <scope>NUCLEOTIDE SEQUENCE [LARGE SCALE GENOMIC DNA]</scope>
    <source>
        <strain evidence="3">ATCC 43595 / DSM 2588 / LMG 13176 / NBRC 15968 / NCIMB 11800 / UQM 2034</strain>
    </source>
</reference>
<evidence type="ECO:0000256" key="1">
    <source>
        <dbReference type="SAM" id="MobiDB-lite"/>
    </source>
</evidence>
<dbReference type="AlphaFoldDB" id="A0A979GW88"/>
<protein>
    <recommendedName>
        <fullName evidence="4">YD repeat-containing protein</fullName>
    </recommendedName>
</protein>
<evidence type="ECO:0000313" key="3">
    <source>
        <dbReference type="Proteomes" id="UP000002215"/>
    </source>
</evidence>
<name>A0A979GW88_CHIPD</name>
<evidence type="ECO:0008006" key="4">
    <source>
        <dbReference type="Google" id="ProtNLM"/>
    </source>
</evidence>
<dbReference type="Gene3D" id="2.180.10.10">
    <property type="entry name" value="RHS repeat-associated core"/>
    <property type="match status" value="1"/>
</dbReference>
<dbReference type="EMBL" id="CP001699">
    <property type="protein sequence ID" value="ACU61849.1"/>
    <property type="molecule type" value="Genomic_DNA"/>
</dbReference>
<reference evidence="3" key="1">
    <citation type="submission" date="2009-08" db="EMBL/GenBank/DDBJ databases">
        <title>The complete genome of Chitinophaga pinensis DSM 2588.</title>
        <authorList>
            <consortium name="US DOE Joint Genome Institute (JGI-PGF)"/>
            <person name="Lucas S."/>
            <person name="Copeland A."/>
            <person name="Lapidus A."/>
            <person name="Glavina del Rio T."/>
            <person name="Dalin E."/>
            <person name="Tice H."/>
            <person name="Bruce D."/>
            <person name="Goodwin L."/>
            <person name="Pitluck S."/>
            <person name="Kyrpides N."/>
            <person name="Mavromatis K."/>
            <person name="Ivanova N."/>
            <person name="Mikhailova N."/>
            <person name="Sims D."/>
            <person name="Meinche L."/>
            <person name="Brettin T."/>
            <person name="Detter J.C."/>
            <person name="Han C."/>
            <person name="Larimer F."/>
            <person name="Land M."/>
            <person name="Hauser L."/>
            <person name="Markowitz V."/>
            <person name="Cheng J.-F."/>
            <person name="Hugenholtz P."/>
            <person name="Woyke T."/>
            <person name="Wu D."/>
            <person name="Spring S."/>
            <person name="Klenk H.-P."/>
            <person name="Eisen J.A."/>
        </authorList>
    </citation>
    <scope>NUCLEOTIDE SEQUENCE [LARGE SCALE GENOMIC DNA]</scope>
    <source>
        <strain evidence="3">ATCC 43595 / DSM 2588 / LMG 13176 / NBRC 15968 / NCIMB 11800 / UQM 2034</strain>
    </source>
</reference>
<gene>
    <name evidence="2" type="ordered locus">Cpin_4403</name>
</gene>
<evidence type="ECO:0000313" key="2">
    <source>
        <dbReference type="EMBL" id="ACU61849.1"/>
    </source>
</evidence>
<proteinExistence type="predicted"/>
<dbReference type="KEGG" id="cpi:Cpin_4403"/>
<feature type="region of interest" description="Disordered" evidence="1">
    <location>
        <begin position="98"/>
        <end position="119"/>
    </location>
</feature>
<accession>A0A979GW88</accession>
<dbReference type="Proteomes" id="UP000002215">
    <property type="component" value="Chromosome"/>
</dbReference>
<organism evidence="2 3">
    <name type="scientific">Chitinophaga pinensis (strain ATCC 43595 / DSM 2588 / LMG 13176 / NBRC 15968 / NCIMB 11800 / UQM 2034)</name>
    <dbReference type="NCBI Taxonomy" id="485918"/>
    <lineage>
        <taxon>Bacteria</taxon>
        <taxon>Pseudomonadati</taxon>
        <taxon>Bacteroidota</taxon>
        <taxon>Chitinophagia</taxon>
        <taxon>Chitinophagales</taxon>
        <taxon>Chitinophagaceae</taxon>
        <taxon>Chitinophaga</taxon>
    </lineage>
</organism>
<sequence>MRKLQPICNPMLKYTYTILLTISTIGHASCQLPAKTRNESPQKAFVSRESADKYRKNWRTERLHGKVKTILQFSYNGPAADTTEPDFEMKESFHFNSTGNLTIQTTQRESAGQSRTSYQYNKDDKWTEMAYESENGVADYTNYNIFDVNGLLIEEGERYGDGSTSRKLVSEYDPSGGLIKTTVTGLVTAFKNTYDKAGLLTTQQEFVKGQLSATNTWKYDSIGHITEKARYAADGSLLSKIVTTFNKFHLPDSLSIVKKGYADNIQAFLYDESGHEISQGAKDPKTGVWLPKWTFSYELDPQGNWTKCIMYDVNHEVMITTIRKIIYY</sequence>